<dbReference type="VEuPathDB" id="TrichDB:TRFO_16331"/>
<feature type="compositionally biased region" description="Polar residues" evidence="2">
    <location>
        <begin position="21"/>
        <end position="31"/>
    </location>
</feature>
<feature type="compositionally biased region" description="Low complexity" evidence="2">
    <location>
        <begin position="75"/>
        <end position="87"/>
    </location>
</feature>
<feature type="compositionally biased region" description="Basic and acidic residues" evidence="2">
    <location>
        <begin position="42"/>
        <end position="51"/>
    </location>
</feature>
<name>A0A1J4KQE8_9EUKA</name>
<evidence type="ECO:0000256" key="1">
    <source>
        <dbReference type="SAM" id="Coils"/>
    </source>
</evidence>
<feature type="compositionally biased region" description="Polar residues" evidence="2">
    <location>
        <begin position="1"/>
        <end position="13"/>
    </location>
</feature>
<feature type="compositionally biased region" description="Polar residues" evidence="2">
    <location>
        <begin position="65"/>
        <end position="74"/>
    </location>
</feature>
<comment type="caution">
    <text evidence="3">The sequence shown here is derived from an EMBL/GenBank/DDBJ whole genome shotgun (WGS) entry which is preliminary data.</text>
</comment>
<dbReference type="RefSeq" id="XP_068366603.1">
    <property type="nucleotide sequence ID" value="XM_068498910.1"/>
</dbReference>
<dbReference type="Proteomes" id="UP000179807">
    <property type="component" value="Unassembled WGS sequence"/>
</dbReference>
<feature type="region of interest" description="Disordered" evidence="2">
    <location>
        <begin position="1"/>
        <end position="90"/>
    </location>
</feature>
<reference evidence="3" key="1">
    <citation type="submission" date="2016-10" db="EMBL/GenBank/DDBJ databases">
        <authorList>
            <person name="Benchimol M."/>
            <person name="Almeida L.G."/>
            <person name="Vasconcelos A.T."/>
            <person name="Perreira-Neves A."/>
            <person name="Rosa I.A."/>
            <person name="Tasca T."/>
            <person name="Bogo M.R."/>
            <person name="de Souza W."/>
        </authorList>
    </citation>
    <scope>NUCLEOTIDE SEQUENCE [LARGE SCALE GENOMIC DNA]</scope>
    <source>
        <strain evidence="3">K</strain>
    </source>
</reference>
<feature type="region of interest" description="Disordered" evidence="2">
    <location>
        <begin position="517"/>
        <end position="539"/>
    </location>
</feature>
<evidence type="ECO:0000256" key="2">
    <source>
        <dbReference type="SAM" id="MobiDB-lite"/>
    </source>
</evidence>
<keyword evidence="4" id="KW-1185">Reference proteome</keyword>
<feature type="compositionally biased region" description="Acidic residues" evidence="2">
    <location>
        <begin position="528"/>
        <end position="539"/>
    </location>
</feature>
<proteinExistence type="predicted"/>
<evidence type="ECO:0000313" key="3">
    <source>
        <dbReference type="EMBL" id="OHT13467.1"/>
    </source>
</evidence>
<evidence type="ECO:0000313" key="4">
    <source>
        <dbReference type="Proteomes" id="UP000179807"/>
    </source>
</evidence>
<feature type="coiled-coil region" evidence="1">
    <location>
        <begin position="349"/>
        <end position="418"/>
    </location>
</feature>
<keyword evidence="1" id="KW-0175">Coiled coil</keyword>
<gene>
    <name evidence="3" type="ORF">TRFO_16331</name>
</gene>
<feature type="region of interest" description="Disordered" evidence="2">
    <location>
        <begin position="294"/>
        <end position="343"/>
    </location>
</feature>
<dbReference type="EMBL" id="MLAK01000519">
    <property type="protein sequence ID" value="OHT13467.1"/>
    <property type="molecule type" value="Genomic_DNA"/>
</dbReference>
<protein>
    <submittedName>
        <fullName evidence="3">Uncharacterized protein</fullName>
    </submittedName>
</protein>
<accession>A0A1J4KQE8</accession>
<dbReference type="GeneID" id="94833614"/>
<organism evidence="3 4">
    <name type="scientific">Tritrichomonas foetus</name>
    <dbReference type="NCBI Taxonomy" id="1144522"/>
    <lineage>
        <taxon>Eukaryota</taxon>
        <taxon>Metamonada</taxon>
        <taxon>Parabasalia</taxon>
        <taxon>Tritrichomonadida</taxon>
        <taxon>Tritrichomonadidae</taxon>
        <taxon>Tritrichomonas</taxon>
    </lineage>
</organism>
<feature type="compositionally biased region" description="Polar residues" evidence="2">
    <location>
        <begin position="294"/>
        <end position="326"/>
    </location>
</feature>
<dbReference type="AlphaFoldDB" id="A0A1J4KQE8"/>
<sequence length="539" mass="61891">MSFNQTMKTYNKNRLTRSDSKGSSGSKQNIRYSLHYHPPLESLEKNNDKSVNKSKTIKIPDSPRTAPNSPRKFSNTLNARNNNTTNNYHRMGDINYKGRLSETKSNLGYEVKSVINFKDFVSAIDRDDYLRYDFRFLDDRDLHLINPKKLSKTEIDATLSDPENIIIDLKENFNFMHFQTENKKNSFLAHLIADSINAINQDKLPLSDQYVVDLDDLSSTQRELDVYFSALNECVKCVFQRSKSLTVILNTIQKGLLNNCRKLINSVSKMHKTANELEQKQKTQNQLQNFSSISQIPSSNETNTNTNVDQNLTANDGEQQNQSGKQTLYDKLNRKPVKNSLNTTNLSPNEILINDLRKKKKQYKKEKNALRAKYDDMNIVIMSLKNELKQWKCQTQTLNAENETLKRTIDSKNDEENQFNRCLNGSSVSITAQEVWAEAATFCNHVINNDFNAIFDENEPKVDKSSIKEDTNTEEFVTLIENTFNCESSEIFATMAKNLGQYIGRYNNLEVGEGIGDENNEENIQGENEVENEESSIKF</sequence>